<feature type="transmembrane region" description="Helical" evidence="1">
    <location>
        <begin position="56"/>
        <end position="79"/>
    </location>
</feature>
<dbReference type="PRINTS" id="PR00173">
    <property type="entry name" value="EDTRNSPORT"/>
</dbReference>
<proteinExistence type="predicted"/>
<accession>A0A832ZJR6</accession>
<evidence type="ECO:0000313" key="3">
    <source>
        <dbReference type="Proteomes" id="UP000618343"/>
    </source>
</evidence>
<dbReference type="Pfam" id="PF13197">
    <property type="entry name" value="DUF4013"/>
    <property type="match status" value="1"/>
</dbReference>
<dbReference type="InterPro" id="IPR025098">
    <property type="entry name" value="DUF4013"/>
</dbReference>
<keyword evidence="1" id="KW-1133">Transmembrane helix</keyword>
<feature type="transmembrane region" description="Helical" evidence="1">
    <location>
        <begin position="106"/>
        <end position="135"/>
    </location>
</feature>
<feature type="transmembrane region" description="Helical" evidence="1">
    <location>
        <begin position="27"/>
        <end position="44"/>
    </location>
</feature>
<keyword evidence="1" id="KW-0812">Transmembrane</keyword>
<dbReference type="EMBL" id="DQUO01000002">
    <property type="protein sequence ID" value="HIP90762.1"/>
    <property type="molecule type" value="Genomic_DNA"/>
</dbReference>
<sequence>MLSGIMSFIEKYIVEPFKYATSDLDKIIIGGMLLFFNSIVDSLLPSLEGSPTYGQILGVCLLIFIITLILNGVVLGYYIGVIKNTLKGLDILPDWSNIVELLTDGILYSIALLLLVLMLLIPVGLLFMFILALILVSENMSYYDPTVVVVVLIPLILLMIVLFIVLDIYESLATVNFAKKGFFGFFEIRDILKKISLEYLGIWFLYTLCNSLVSLIFKFSLQYSLYVNDWILLCLVILIVSPITFIPSVMFYRAVAKYYLEREGKIYIERNKVN</sequence>
<evidence type="ECO:0000313" key="2">
    <source>
        <dbReference type="EMBL" id="HIP90762.1"/>
    </source>
</evidence>
<organism evidence="2 3">
    <name type="scientific">Methanothermococcus okinawensis</name>
    <dbReference type="NCBI Taxonomy" id="155863"/>
    <lineage>
        <taxon>Archaea</taxon>
        <taxon>Methanobacteriati</taxon>
        <taxon>Methanobacteriota</taxon>
        <taxon>Methanomada group</taxon>
        <taxon>Methanococci</taxon>
        <taxon>Methanococcales</taxon>
        <taxon>Methanococcaceae</taxon>
        <taxon>Methanothermococcus</taxon>
    </lineage>
</organism>
<evidence type="ECO:0000256" key="1">
    <source>
        <dbReference type="SAM" id="Phobius"/>
    </source>
</evidence>
<comment type="caution">
    <text evidence="2">The sequence shown here is derived from an EMBL/GenBank/DDBJ whole genome shotgun (WGS) entry which is preliminary data.</text>
</comment>
<gene>
    <name evidence="2" type="ORF">EYH21_00450</name>
</gene>
<dbReference type="Proteomes" id="UP000618343">
    <property type="component" value="Unassembled WGS sequence"/>
</dbReference>
<feature type="transmembrane region" description="Helical" evidence="1">
    <location>
        <begin position="147"/>
        <end position="169"/>
    </location>
</feature>
<protein>
    <submittedName>
        <fullName evidence="2">DUF4013 domain-containing protein</fullName>
    </submittedName>
</protein>
<name>A0A832ZJR6_9EURY</name>
<keyword evidence="1" id="KW-0472">Membrane</keyword>
<dbReference type="AlphaFoldDB" id="A0A832ZJR6"/>
<feature type="transmembrane region" description="Helical" evidence="1">
    <location>
        <begin position="199"/>
        <end position="218"/>
    </location>
</feature>
<feature type="transmembrane region" description="Helical" evidence="1">
    <location>
        <begin position="230"/>
        <end position="252"/>
    </location>
</feature>
<reference evidence="2" key="1">
    <citation type="journal article" date="2020" name="ISME J.">
        <title>Gammaproteobacteria mediating utilization of methyl-, sulfur- and petroleum organic compounds in deep ocean hydrothermal plumes.</title>
        <authorList>
            <person name="Zhou Z."/>
            <person name="Liu Y."/>
            <person name="Pan J."/>
            <person name="Cron B.R."/>
            <person name="Toner B.M."/>
            <person name="Anantharaman K."/>
            <person name="Breier J.A."/>
            <person name="Dick G.J."/>
            <person name="Li M."/>
        </authorList>
    </citation>
    <scope>NUCLEOTIDE SEQUENCE</scope>
    <source>
        <strain evidence="2">SZUA-1471</strain>
    </source>
</reference>